<dbReference type="AlphaFoldDB" id="A0A0J7K0J3"/>
<evidence type="ECO:0000313" key="2">
    <source>
        <dbReference type="Proteomes" id="UP000036403"/>
    </source>
</evidence>
<name>A0A0J7K0J3_LASNI</name>
<sequence length="157" mass="17878">MKIALVNLEIAFYPCLSVITWSSLKIPKVCANIEEAIQNAEIFVKEVTDMKEARVDEVFESIAETMLLQLDEHPKSPEQLLADNVAFRDKIAVELEIKSSAAEKAVFMIINKFMDLITDPTVQDIKYNWMDPEKIQRQVGSENKLIQGPFEPGIVFF</sequence>
<protein>
    <submittedName>
        <fullName evidence="1">Dynein heavy chain axonemal</fullName>
    </submittedName>
</protein>
<dbReference type="Proteomes" id="UP000036403">
    <property type="component" value="Unassembled WGS sequence"/>
</dbReference>
<reference evidence="1 2" key="1">
    <citation type="submission" date="2015-04" db="EMBL/GenBank/DDBJ databases">
        <title>Lasius niger genome sequencing.</title>
        <authorList>
            <person name="Konorov E.A."/>
            <person name="Nikitin M.A."/>
            <person name="Kirill M.V."/>
            <person name="Chang P."/>
        </authorList>
    </citation>
    <scope>NUCLEOTIDE SEQUENCE [LARGE SCALE GENOMIC DNA]</scope>
    <source>
        <tissue evidence="1">Whole</tissue>
    </source>
</reference>
<dbReference type="EMBL" id="LBMM01018321">
    <property type="protein sequence ID" value="KMQ83824.1"/>
    <property type="molecule type" value="Genomic_DNA"/>
</dbReference>
<dbReference type="PaxDb" id="67767-A0A0J7K0J3"/>
<organism evidence="1 2">
    <name type="scientific">Lasius niger</name>
    <name type="common">Black garden ant</name>
    <dbReference type="NCBI Taxonomy" id="67767"/>
    <lineage>
        <taxon>Eukaryota</taxon>
        <taxon>Metazoa</taxon>
        <taxon>Ecdysozoa</taxon>
        <taxon>Arthropoda</taxon>
        <taxon>Hexapoda</taxon>
        <taxon>Insecta</taxon>
        <taxon>Pterygota</taxon>
        <taxon>Neoptera</taxon>
        <taxon>Endopterygota</taxon>
        <taxon>Hymenoptera</taxon>
        <taxon>Apocrita</taxon>
        <taxon>Aculeata</taxon>
        <taxon>Formicoidea</taxon>
        <taxon>Formicidae</taxon>
        <taxon>Formicinae</taxon>
        <taxon>Lasius</taxon>
        <taxon>Lasius</taxon>
    </lineage>
</organism>
<comment type="caution">
    <text evidence="1">The sequence shown here is derived from an EMBL/GenBank/DDBJ whole genome shotgun (WGS) entry which is preliminary data.</text>
</comment>
<keyword evidence="2" id="KW-1185">Reference proteome</keyword>
<dbReference type="STRING" id="67767.A0A0J7K0J3"/>
<gene>
    <name evidence="1" type="ORF">RF55_19023</name>
</gene>
<accession>A0A0J7K0J3</accession>
<evidence type="ECO:0000313" key="1">
    <source>
        <dbReference type="EMBL" id="KMQ83824.1"/>
    </source>
</evidence>
<dbReference type="OrthoDB" id="7583179at2759"/>
<proteinExistence type="predicted"/>